<protein>
    <submittedName>
        <fullName evidence="1">Uncharacterized protein</fullName>
    </submittedName>
</protein>
<gene>
    <name evidence="1" type="ORF">KOI35_37210</name>
</gene>
<evidence type="ECO:0000313" key="2">
    <source>
        <dbReference type="Proteomes" id="UP001519654"/>
    </source>
</evidence>
<comment type="caution">
    <text evidence="1">The sequence shown here is derived from an EMBL/GenBank/DDBJ whole genome shotgun (WGS) entry which is preliminary data.</text>
</comment>
<dbReference type="Proteomes" id="UP001519654">
    <property type="component" value="Unassembled WGS sequence"/>
</dbReference>
<name>A0ABS5Z2K9_9ACTN</name>
<proteinExistence type="predicted"/>
<reference evidence="1 2" key="1">
    <citation type="submission" date="2021-06" db="EMBL/GenBank/DDBJ databases">
        <title>Actinoplanes lichenicola sp. nov., and Actinoplanes ovalisporus sp. nov., isolated from lichen in Thailand.</title>
        <authorList>
            <person name="Saeng-In P."/>
            <person name="Kanchanasin P."/>
            <person name="Yuki M."/>
            <person name="Kudo T."/>
            <person name="Ohkuma M."/>
            <person name="Phongsopitanun W."/>
            <person name="Tanasupawat S."/>
        </authorList>
    </citation>
    <scope>NUCLEOTIDE SEQUENCE [LARGE SCALE GENOMIC DNA]</scope>
    <source>
        <strain evidence="1 2">NBRC 110975</strain>
    </source>
</reference>
<keyword evidence="2" id="KW-1185">Reference proteome</keyword>
<dbReference type="EMBL" id="JAHKKG010000013">
    <property type="protein sequence ID" value="MBU2669168.1"/>
    <property type="molecule type" value="Genomic_DNA"/>
</dbReference>
<evidence type="ECO:0000313" key="1">
    <source>
        <dbReference type="EMBL" id="MBU2669168.1"/>
    </source>
</evidence>
<organism evidence="1 2">
    <name type="scientific">Paractinoplanes bogorensis</name>
    <dbReference type="NCBI Taxonomy" id="1610840"/>
    <lineage>
        <taxon>Bacteria</taxon>
        <taxon>Bacillati</taxon>
        <taxon>Actinomycetota</taxon>
        <taxon>Actinomycetes</taxon>
        <taxon>Micromonosporales</taxon>
        <taxon>Micromonosporaceae</taxon>
        <taxon>Paractinoplanes</taxon>
    </lineage>
</organism>
<sequence>MVDLGSVTCPSGQLVIMDGGYLEMWSGDQVPDDEERPAVDFEVVGLDAEAAAGSFGRQTGTRLYDIPAHAVDEFTATFDAHCREQGHSARMRAFEQPVPHRERVRHAIADREPGFIVMGVPVLAIEVPNDRPLPVTAVPGENGWWQSMRIELTDRPVADSWTFFEIGVDWARFVFADADALTAWEHHKPLDGRADLVFWGRDAESVAAGFDAPRIDDSTYGWVDLPVRDAYERGLAVEERHNQPGGPKFAYDFRPHSHHWEVMALVRASEHEAGVITVAGADVLMAMTSVGDGFFPVQLDIDADGRPVSLRIDISGGPLPESDDQRQQ</sequence>
<accession>A0ABS5Z2K9</accession>
<dbReference type="RefSeq" id="WP_215793404.1">
    <property type="nucleotide sequence ID" value="NZ_JAHKKG010000013.1"/>
</dbReference>